<evidence type="ECO:0000313" key="1">
    <source>
        <dbReference type="EMBL" id="KAH7242635.1"/>
    </source>
</evidence>
<reference evidence="1" key="1">
    <citation type="journal article" date="2021" name="Nat. Commun.">
        <title>Genetic determinants of endophytism in the Arabidopsis root mycobiome.</title>
        <authorList>
            <person name="Mesny F."/>
            <person name="Miyauchi S."/>
            <person name="Thiergart T."/>
            <person name="Pickel B."/>
            <person name="Atanasova L."/>
            <person name="Karlsson M."/>
            <person name="Huettel B."/>
            <person name="Barry K.W."/>
            <person name="Haridas S."/>
            <person name="Chen C."/>
            <person name="Bauer D."/>
            <person name="Andreopoulos W."/>
            <person name="Pangilinan J."/>
            <person name="LaButti K."/>
            <person name="Riley R."/>
            <person name="Lipzen A."/>
            <person name="Clum A."/>
            <person name="Drula E."/>
            <person name="Henrissat B."/>
            <person name="Kohler A."/>
            <person name="Grigoriev I.V."/>
            <person name="Martin F.M."/>
            <person name="Hacquard S."/>
        </authorList>
    </citation>
    <scope>NUCLEOTIDE SEQUENCE</scope>
    <source>
        <strain evidence="1">MPI-SDFR-AT-0068</strain>
    </source>
</reference>
<organism evidence="1 2">
    <name type="scientific">Fusarium tricinctum</name>
    <dbReference type="NCBI Taxonomy" id="61284"/>
    <lineage>
        <taxon>Eukaryota</taxon>
        <taxon>Fungi</taxon>
        <taxon>Dikarya</taxon>
        <taxon>Ascomycota</taxon>
        <taxon>Pezizomycotina</taxon>
        <taxon>Sordariomycetes</taxon>
        <taxon>Hypocreomycetidae</taxon>
        <taxon>Hypocreales</taxon>
        <taxon>Nectriaceae</taxon>
        <taxon>Fusarium</taxon>
        <taxon>Fusarium tricinctum species complex</taxon>
    </lineage>
</organism>
<dbReference type="OrthoDB" id="4934446at2759"/>
<proteinExistence type="predicted"/>
<keyword evidence="2" id="KW-1185">Reference proteome</keyword>
<evidence type="ECO:0000313" key="2">
    <source>
        <dbReference type="Proteomes" id="UP000813427"/>
    </source>
</evidence>
<accession>A0A8K0RZ90</accession>
<name>A0A8K0RZ90_9HYPO</name>
<comment type="caution">
    <text evidence="1">The sequence shown here is derived from an EMBL/GenBank/DDBJ whole genome shotgun (WGS) entry which is preliminary data.</text>
</comment>
<sequence>MSVLSVLIYILKGSSIRRCVSMRRIEEDEEFLEVFACILVGLQIPISDISTALEESIKLDWEDVYDFVNPFGDRRGRMFNSVWTFDLDKGLLFLTKQDRVLSAPIELGLQRPLTVDDFHRLDPENKTAEDFQSLEPYWDLRMDICPRKRAFLGRTLADFGHTWRHILRRQMNSATFIKMAYAAVWISSMKFDIFERTGFECVGGQSLGPYVWVSDLPKWNSPKSTFLQVGSTWFVFVQEIQEGIEMARDHACSRPQVAELEASPTTYAILSLRQITLCKITHGEPVWTRAETLFGENPSVTAIDMMIWASDTSAAESGPSRIHSLPVEIQDNILYCAATSPVSSGRLGCTLGLGSPFTWTESGLKIEIQERKRHRGETSPVESYIMFNGIMSGLSYKREYEPPIMYHWFGDLPKLQPGPHAYLKTTPMD</sequence>
<gene>
    <name evidence="1" type="ORF">BKA59DRAFT_514151</name>
</gene>
<protein>
    <submittedName>
        <fullName evidence="1">Uncharacterized protein</fullName>
    </submittedName>
</protein>
<dbReference type="AlphaFoldDB" id="A0A8K0RZ90"/>
<dbReference type="EMBL" id="JAGPXF010000005">
    <property type="protein sequence ID" value="KAH7242635.1"/>
    <property type="molecule type" value="Genomic_DNA"/>
</dbReference>
<dbReference type="Proteomes" id="UP000813427">
    <property type="component" value="Unassembled WGS sequence"/>
</dbReference>